<keyword evidence="1" id="KW-0449">Lipoprotein</keyword>
<organism evidence="1 2">
    <name type="scientific">Algoriphagus aquatilis</name>
    <dbReference type="NCBI Taxonomy" id="490186"/>
    <lineage>
        <taxon>Bacteria</taxon>
        <taxon>Pseudomonadati</taxon>
        <taxon>Bacteroidota</taxon>
        <taxon>Cytophagia</taxon>
        <taxon>Cytophagales</taxon>
        <taxon>Cyclobacteriaceae</taxon>
        <taxon>Algoriphagus</taxon>
    </lineage>
</organism>
<dbReference type="RefSeq" id="WP_377911283.1">
    <property type="nucleotide sequence ID" value="NZ_JBHSKS010000001.1"/>
</dbReference>
<protein>
    <submittedName>
        <fullName evidence="1">Gliding motility lipoprotein GldH</fullName>
    </submittedName>
</protein>
<comment type="caution">
    <text evidence="1">The sequence shown here is derived from an EMBL/GenBank/DDBJ whole genome shotgun (WGS) entry which is preliminary data.</text>
</comment>
<evidence type="ECO:0000313" key="1">
    <source>
        <dbReference type="EMBL" id="MFC5190321.1"/>
    </source>
</evidence>
<dbReference type="PROSITE" id="PS51257">
    <property type="entry name" value="PROKAR_LIPOPROTEIN"/>
    <property type="match status" value="1"/>
</dbReference>
<evidence type="ECO:0000313" key="2">
    <source>
        <dbReference type="Proteomes" id="UP001596163"/>
    </source>
</evidence>
<dbReference type="InterPro" id="IPR020018">
    <property type="entry name" value="Motility-assoc_lipoprot_GldH"/>
</dbReference>
<name>A0ABW0BRV2_9BACT</name>
<reference evidence="2" key="1">
    <citation type="journal article" date="2019" name="Int. J. Syst. Evol. Microbiol.">
        <title>The Global Catalogue of Microorganisms (GCM) 10K type strain sequencing project: providing services to taxonomists for standard genome sequencing and annotation.</title>
        <authorList>
            <consortium name="The Broad Institute Genomics Platform"/>
            <consortium name="The Broad Institute Genome Sequencing Center for Infectious Disease"/>
            <person name="Wu L."/>
            <person name="Ma J."/>
        </authorList>
    </citation>
    <scope>NUCLEOTIDE SEQUENCE [LARGE SCALE GENOMIC DNA]</scope>
    <source>
        <strain evidence="2">CGMCC 1.7030</strain>
    </source>
</reference>
<sequence>MNRIISSVWVAFLLAISSCSEDRLFEQFQSFEDATWSEQDSVLFDLGELSSLEGKSLIAVKYTEDYSYSNCYIRVIARDSSKSVLQNKLLNVPIFDSKSGQPLGEGFGNTFTKYDTIPFDLPIDTKEVVLVQYMRQFDLPGIKAIGLKVLKP</sequence>
<dbReference type="Proteomes" id="UP001596163">
    <property type="component" value="Unassembled WGS sequence"/>
</dbReference>
<dbReference type="Pfam" id="PF14109">
    <property type="entry name" value="GldH_lipo"/>
    <property type="match status" value="1"/>
</dbReference>
<keyword evidence="2" id="KW-1185">Reference proteome</keyword>
<dbReference type="EMBL" id="JBHSKS010000001">
    <property type="protein sequence ID" value="MFC5190321.1"/>
    <property type="molecule type" value="Genomic_DNA"/>
</dbReference>
<proteinExistence type="predicted"/>
<gene>
    <name evidence="1" type="ORF">ACFPIK_00980</name>
</gene>
<accession>A0ABW0BRV2</accession>